<evidence type="ECO:0000256" key="6">
    <source>
        <dbReference type="ARBA" id="ARBA00023329"/>
    </source>
</evidence>
<dbReference type="GO" id="GO:2000008">
    <property type="term" value="P:regulation of protein localization to cell surface"/>
    <property type="evidence" value="ECO:0007669"/>
    <property type="project" value="UniProtKB-ARBA"/>
</dbReference>
<evidence type="ECO:0000313" key="11">
    <source>
        <dbReference type="EMBL" id="KAF7833551.1"/>
    </source>
</evidence>
<dbReference type="GO" id="GO:0005576">
    <property type="term" value="C:extracellular region"/>
    <property type="evidence" value="ECO:0007669"/>
    <property type="project" value="UniProtKB-SubCell"/>
</dbReference>
<evidence type="ECO:0000256" key="5">
    <source>
        <dbReference type="ARBA" id="ARBA00023279"/>
    </source>
</evidence>
<evidence type="ECO:0000256" key="9">
    <source>
        <dbReference type="SAM" id="SignalP"/>
    </source>
</evidence>
<keyword evidence="6" id="KW-0968">Cytoplasmic vesicle</keyword>
<keyword evidence="12" id="KW-1185">Reference proteome</keyword>
<dbReference type="EMBL" id="JAAIUW010000005">
    <property type="protein sequence ID" value="KAF7833551.1"/>
    <property type="molecule type" value="Genomic_DNA"/>
</dbReference>
<comment type="subcellular location">
    <subcellularLocation>
        <location evidence="1">Cytoplasmic vesicle</location>
    </subcellularLocation>
    <subcellularLocation>
        <location evidence="2">Secreted</location>
    </subcellularLocation>
</comment>
<protein>
    <submittedName>
        <fullName evidence="11">Egg cell-secreted protein 1.1-like</fullName>
    </submittedName>
</protein>
<name>A0A835C8R0_9FABA</name>
<feature type="chain" id="PRO_5032637053" evidence="9">
    <location>
        <begin position="26"/>
        <end position="144"/>
    </location>
</feature>
<reference evidence="11" key="1">
    <citation type="submission" date="2020-09" db="EMBL/GenBank/DDBJ databases">
        <title>Genome-Enabled Discovery of Anthraquinone Biosynthesis in Senna tora.</title>
        <authorList>
            <person name="Kang S.-H."/>
            <person name="Pandey R.P."/>
            <person name="Lee C.-M."/>
            <person name="Sim J.-S."/>
            <person name="Jeong J.-T."/>
            <person name="Choi B.-S."/>
            <person name="Jung M."/>
            <person name="Ginzburg D."/>
            <person name="Zhao K."/>
            <person name="Won S.Y."/>
            <person name="Oh T.-J."/>
            <person name="Yu Y."/>
            <person name="Kim N.-H."/>
            <person name="Lee O.R."/>
            <person name="Lee T.-H."/>
            <person name="Bashyal P."/>
            <person name="Kim T.-S."/>
            <person name="Lee W.-H."/>
            <person name="Kawkins C."/>
            <person name="Kim C.-K."/>
            <person name="Kim J.S."/>
            <person name="Ahn B.O."/>
            <person name="Rhee S.Y."/>
            <person name="Sohng J.K."/>
        </authorList>
    </citation>
    <scope>NUCLEOTIDE SEQUENCE</scope>
    <source>
        <tissue evidence="11">Leaf</tissue>
    </source>
</reference>
<evidence type="ECO:0000256" key="2">
    <source>
        <dbReference type="ARBA" id="ARBA00004613"/>
    </source>
</evidence>
<evidence type="ECO:0000256" key="1">
    <source>
        <dbReference type="ARBA" id="ARBA00004541"/>
    </source>
</evidence>
<dbReference type="InterPro" id="IPR044711">
    <property type="entry name" value="EC11-15"/>
</dbReference>
<dbReference type="AlphaFoldDB" id="A0A835C8R0"/>
<comment type="similarity">
    <text evidence="8">Belongs to the plant egg cell-secreted peptide family.</text>
</comment>
<keyword evidence="3" id="KW-0964">Secreted</keyword>
<dbReference type="Proteomes" id="UP000634136">
    <property type="component" value="Unassembled WGS sequence"/>
</dbReference>
<comment type="caution">
    <text evidence="11">The sequence shown here is derived from an EMBL/GenBank/DDBJ whole genome shotgun (WGS) entry which is preliminary data.</text>
</comment>
<comment type="function">
    <text evidence="7">Involved in the regulation of gamete interactions during the double fertilization and to prevent multiple-pollen tube attraction; mediates the redistribution of the gamete fusogen HAP2/GCS1 to the cell surface after secretion upon sperm arrival.</text>
</comment>
<evidence type="ECO:0000256" key="3">
    <source>
        <dbReference type="ARBA" id="ARBA00022525"/>
    </source>
</evidence>
<evidence type="ECO:0000256" key="8">
    <source>
        <dbReference type="ARBA" id="ARBA00034484"/>
    </source>
</evidence>
<keyword evidence="4 9" id="KW-0732">Signal</keyword>
<proteinExistence type="inferred from homology"/>
<accession>A0A835C8R0</accession>
<feature type="signal peptide" evidence="9">
    <location>
        <begin position="1"/>
        <end position="25"/>
    </location>
</feature>
<evidence type="ECO:0000256" key="7">
    <source>
        <dbReference type="ARBA" id="ARBA00034457"/>
    </source>
</evidence>
<evidence type="ECO:0000313" key="12">
    <source>
        <dbReference type="Proteomes" id="UP000634136"/>
    </source>
</evidence>
<keyword evidence="5" id="KW-0278">Fertilization</keyword>
<dbReference type="PANTHER" id="PTHR35293">
    <property type="entry name" value="EGG CELL-SECRETED PROTEIN 1.5"/>
    <property type="match status" value="1"/>
</dbReference>
<evidence type="ECO:0000259" key="10">
    <source>
        <dbReference type="Pfam" id="PF05617"/>
    </source>
</evidence>
<sequence length="144" mass="15452">MASTSTNYNSLCILLIALIIITASCAPSTTTARPVLSTSSSLAARLKLAEGGTEPSKCWESLFELQACSGEVIMFFLNGETTYLGAGCCQAIRVIGHECWPNIIGTLGFTSEEGDILQGYCDHEHGDDSPHLPPFLEPKKELEP</sequence>
<gene>
    <name evidence="11" type="ORF">G2W53_015884</name>
</gene>
<evidence type="ECO:0000256" key="4">
    <source>
        <dbReference type="ARBA" id="ARBA00022729"/>
    </source>
</evidence>
<dbReference type="OrthoDB" id="776947at2759"/>
<dbReference type="Pfam" id="PF05617">
    <property type="entry name" value="Prolamin_like"/>
    <property type="match status" value="1"/>
</dbReference>
<dbReference type="InterPro" id="IPR008502">
    <property type="entry name" value="Prolamin-like"/>
</dbReference>
<dbReference type="PANTHER" id="PTHR35293:SF1">
    <property type="entry name" value="EGG CELL-SECRETED PROTEIN 1.5"/>
    <property type="match status" value="1"/>
</dbReference>
<dbReference type="GO" id="GO:0080155">
    <property type="term" value="P:regulation of double fertilization forming a zygote and endosperm"/>
    <property type="evidence" value="ECO:0007669"/>
    <property type="project" value="UniProtKB-ARBA"/>
</dbReference>
<feature type="domain" description="Prolamin-like" evidence="10">
    <location>
        <begin position="57"/>
        <end position="122"/>
    </location>
</feature>
<dbReference type="GO" id="GO:0009567">
    <property type="term" value="P:double fertilization forming a zygote and endosperm"/>
    <property type="evidence" value="ECO:0007669"/>
    <property type="project" value="InterPro"/>
</dbReference>
<organism evidence="11 12">
    <name type="scientific">Senna tora</name>
    <dbReference type="NCBI Taxonomy" id="362788"/>
    <lineage>
        <taxon>Eukaryota</taxon>
        <taxon>Viridiplantae</taxon>
        <taxon>Streptophyta</taxon>
        <taxon>Embryophyta</taxon>
        <taxon>Tracheophyta</taxon>
        <taxon>Spermatophyta</taxon>
        <taxon>Magnoliopsida</taxon>
        <taxon>eudicotyledons</taxon>
        <taxon>Gunneridae</taxon>
        <taxon>Pentapetalae</taxon>
        <taxon>rosids</taxon>
        <taxon>fabids</taxon>
        <taxon>Fabales</taxon>
        <taxon>Fabaceae</taxon>
        <taxon>Caesalpinioideae</taxon>
        <taxon>Cassia clade</taxon>
        <taxon>Senna</taxon>
    </lineage>
</organism>
<dbReference type="GO" id="GO:0031410">
    <property type="term" value="C:cytoplasmic vesicle"/>
    <property type="evidence" value="ECO:0007669"/>
    <property type="project" value="UniProtKB-SubCell"/>
</dbReference>